<dbReference type="PANTHER" id="PTHR36291">
    <property type="entry name" value="UBAP1-MVB12-ASSOCIATED (UMA)-DOMAIN CONTAINING PROTEIN 1"/>
    <property type="match status" value="1"/>
</dbReference>
<name>A0A8C4QVE2_EPTBU</name>
<dbReference type="PROSITE" id="PS51497">
    <property type="entry name" value="UMA"/>
    <property type="match status" value="1"/>
</dbReference>
<sequence>MILKIIIHSYSLHKQFSSIHSSRHPCVCNLQPSVESAMALQDRAASHQSSLGDVPFTLAPHLQLRRLCNDETLTAVFLQLEQIDEKLASYAYDFQLELSVLCDP</sequence>
<evidence type="ECO:0000259" key="1">
    <source>
        <dbReference type="PROSITE" id="PS51497"/>
    </source>
</evidence>
<organism evidence="2 3">
    <name type="scientific">Eptatretus burgeri</name>
    <name type="common">Inshore hagfish</name>
    <dbReference type="NCBI Taxonomy" id="7764"/>
    <lineage>
        <taxon>Eukaryota</taxon>
        <taxon>Metazoa</taxon>
        <taxon>Chordata</taxon>
        <taxon>Craniata</taxon>
        <taxon>Vertebrata</taxon>
        <taxon>Cyclostomata</taxon>
        <taxon>Myxini</taxon>
        <taxon>Myxiniformes</taxon>
        <taxon>Myxinidae</taxon>
        <taxon>Eptatretinae</taxon>
        <taxon>Eptatretus</taxon>
    </lineage>
</organism>
<dbReference type="Ensembl" id="ENSEBUT00000021025.1">
    <property type="protein sequence ID" value="ENSEBUP00000020448.1"/>
    <property type="gene ID" value="ENSEBUG00000012673.1"/>
</dbReference>
<evidence type="ECO:0000313" key="2">
    <source>
        <dbReference type="Ensembl" id="ENSEBUP00000020448.1"/>
    </source>
</evidence>
<dbReference type="Proteomes" id="UP000694388">
    <property type="component" value="Unplaced"/>
</dbReference>
<protein>
    <recommendedName>
        <fullName evidence="1">UMA domain-containing protein</fullName>
    </recommendedName>
</protein>
<proteinExistence type="predicted"/>
<reference evidence="2" key="1">
    <citation type="submission" date="2025-08" db="UniProtKB">
        <authorList>
            <consortium name="Ensembl"/>
        </authorList>
    </citation>
    <scope>IDENTIFICATION</scope>
</reference>
<dbReference type="InterPro" id="IPR023340">
    <property type="entry name" value="UMA"/>
</dbReference>
<dbReference type="AlphaFoldDB" id="A0A8C4QVE2"/>
<feature type="domain" description="UMA" evidence="1">
    <location>
        <begin position="51"/>
        <end position="101"/>
    </location>
</feature>
<reference evidence="2" key="2">
    <citation type="submission" date="2025-09" db="UniProtKB">
        <authorList>
            <consortium name="Ensembl"/>
        </authorList>
    </citation>
    <scope>IDENTIFICATION</scope>
</reference>
<dbReference type="InterPro" id="IPR053292">
    <property type="entry name" value="UBAP1-MVB12_assoc_domain"/>
</dbReference>
<evidence type="ECO:0000313" key="3">
    <source>
        <dbReference type="Proteomes" id="UP000694388"/>
    </source>
</evidence>
<dbReference type="PANTHER" id="PTHR36291:SF1">
    <property type="entry name" value="UBAP1-MVB12-ASSOCIATED (UMA)-DOMAIN CONTAINING PROTEIN 1"/>
    <property type="match status" value="1"/>
</dbReference>
<accession>A0A8C4QVE2</accession>
<keyword evidence="3" id="KW-1185">Reference proteome</keyword>